<evidence type="ECO:0000313" key="1">
    <source>
        <dbReference type="EMBL" id="GEW10400.1"/>
    </source>
</evidence>
<organism evidence="1">
    <name type="scientific">Tanacetum cinerariifolium</name>
    <name type="common">Dalmatian daisy</name>
    <name type="synonym">Chrysanthemum cinerariifolium</name>
    <dbReference type="NCBI Taxonomy" id="118510"/>
    <lineage>
        <taxon>Eukaryota</taxon>
        <taxon>Viridiplantae</taxon>
        <taxon>Streptophyta</taxon>
        <taxon>Embryophyta</taxon>
        <taxon>Tracheophyta</taxon>
        <taxon>Spermatophyta</taxon>
        <taxon>Magnoliopsida</taxon>
        <taxon>eudicotyledons</taxon>
        <taxon>Gunneridae</taxon>
        <taxon>Pentapetalae</taxon>
        <taxon>asterids</taxon>
        <taxon>campanulids</taxon>
        <taxon>Asterales</taxon>
        <taxon>Asteraceae</taxon>
        <taxon>Asteroideae</taxon>
        <taxon>Anthemideae</taxon>
        <taxon>Anthemidinae</taxon>
        <taxon>Tanacetum</taxon>
    </lineage>
</organism>
<dbReference type="EMBL" id="BKCJ010045275">
    <property type="protein sequence ID" value="GEW10400.1"/>
    <property type="molecule type" value="Genomic_DNA"/>
</dbReference>
<proteinExistence type="predicted"/>
<accession>A0A699GU99</accession>
<gene>
    <name evidence="1" type="ORF">Tci_182376</name>
</gene>
<comment type="caution">
    <text evidence="1">The sequence shown here is derived from an EMBL/GenBank/DDBJ whole genome shotgun (WGS) entry which is preliminary data.</text>
</comment>
<sequence>MTRVILPFVQPPPAQYLGNKSLAAAMWQHPIGQLPVMWHLRHHWSTMQDHRSIAADHRSMVVEHDDDRRSMVAVNDGRRCRTTVDHRWATVDHHRTTFNHRYTTVDHHQTTG</sequence>
<protein>
    <submittedName>
        <fullName evidence="1">Uncharacterized protein</fullName>
    </submittedName>
</protein>
<name>A0A699GU99_TANCI</name>
<dbReference type="AlphaFoldDB" id="A0A699GU99"/>
<reference evidence="1" key="1">
    <citation type="journal article" date="2019" name="Sci. Rep.">
        <title>Draft genome of Tanacetum cinerariifolium, the natural source of mosquito coil.</title>
        <authorList>
            <person name="Yamashiro T."/>
            <person name="Shiraishi A."/>
            <person name="Satake H."/>
            <person name="Nakayama K."/>
        </authorList>
    </citation>
    <scope>NUCLEOTIDE SEQUENCE</scope>
</reference>